<dbReference type="KEGG" id="lrs:PX52LOC_00559"/>
<proteinExistence type="predicted"/>
<reference evidence="3" key="1">
    <citation type="submission" date="2019-08" db="EMBL/GenBank/DDBJ databases">
        <title>Limnoglobus roseus gen. nov., sp. nov., a novel freshwater planctomycete with a giant genome from the family Gemmataceae.</title>
        <authorList>
            <person name="Kulichevskaya I.S."/>
            <person name="Naumoff D.G."/>
            <person name="Miroshnikov K."/>
            <person name="Ivanova A."/>
            <person name="Philippov D.A."/>
            <person name="Hakobyan A."/>
            <person name="Rijpstra I.C."/>
            <person name="Sinninghe Damste J.S."/>
            <person name="Liesack W."/>
            <person name="Dedysh S.N."/>
        </authorList>
    </citation>
    <scope>NUCLEOTIDE SEQUENCE [LARGE SCALE GENOMIC DNA]</scope>
    <source>
        <strain evidence="3">PX52</strain>
    </source>
</reference>
<evidence type="ECO:0000313" key="3">
    <source>
        <dbReference type="Proteomes" id="UP000324974"/>
    </source>
</evidence>
<organism evidence="2 3">
    <name type="scientific">Limnoglobus roseus</name>
    <dbReference type="NCBI Taxonomy" id="2598579"/>
    <lineage>
        <taxon>Bacteria</taxon>
        <taxon>Pseudomonadati</taxon>
        <taxon>Planctomycetota</taxon>
        <taxon>Planctomycetia</taxon>
        <taxon>Gemmatales</taxon>
        <taxon>Gemmataceae</taxon>
        <taxon>Limnoglobus</taxon>
    </lineage>
</organism>
<keyword evidence="3" id="KW-1185">Reference proteome</keyword>
<dbReference type="RefSeq" id="WP_149108650.1">
    <property type="nucleotide sequence ID" value="NZ_CP042425.1"/>
</dbReference>
<dbReference type="AlphaFoldDB" id="A0A5C1A3N7"/>
<dbReference type="OrthoDB" id="277773at2"/>
<accession>A0A5C1A3N7</accession>
<name>A0A5C1A3N7_9BACT</name>
<feature type="chain" id="PRO_5022831669" evidence="1">
    <location>
        <begin position="19"/>
        <end position="175"/>
    </location>
</feature>
<protein>
    <submittedName>
        <fullName evidence="2">Uncharacterized protein</fullName>
    </submittedName>
</protein>
<gene>
    <name evidence="2" type="ORF">PX52LOC_00559</name>
</gene>
<dbReference type="EMBL" id="CP042425">
    <property type="protein sequence ID" value="QEL13701.1"/>
    <property type="molecule type" value="Genomic_DNA"/>
</dbReference>
<feature type="signal peptide" evidence="1">
    <location>
        <begin position="1"/>
        <end position="18"/>
    </location>
</feature>
<evidence type="ECO:0000256" key="1">
    <source>
        <dbReference type="SAM" id="SignalP"/>
    </source>
</evidence>
<evidence type="ECO:0000313" key="2">
    <source>
        <dbReference type="EMBL" id="QEL13701.1"/>
    </source>
</evidence>
<keyword evidence="1" id="KW-0732">Signal</keyword>
<sequence length="175" mass="19350">MVRLAVLACLLAPLSLSAADPVKIGTLSAEPPKEWKAEKTANRLRSHQFKIPSGEEGVPDAELIVSPLSKKAEVMFPGWKAQFAPSDGKTLEDVAKESKAEVGGATLHTLDVHGTWTFKERPFDPKSKEEVKPDYRAIWVIVTEKDEATSVRFSGPEKVIEKHKKEFDAFLKALK</sequence>
<dbReference type="Proteomes" id="UP000324974">
    <property type="component" value="Chromosome"/>
</dbReference>